<feature type="domain" description="Amine oxidase" evidence="12">
    <location>
        <begin position="98"/>
        <end position="535"/>
    </location>
</feature>
<dbReference type="PANTHER" id="PTHR10742">
    <property type="entry name" value="FLAVIN MONOAMINE OXIDASE"/>
    <property type="match status" value="1"/>
</dbReference>
<dbReference type="PRINTS" id="PR00757">
    <property type="entry name" value="AMINEOXDASEF"/>
</dbReference>
<keyword evidence="6 11" id="KW-0274">FAD</keyword>
<keyword evidence="14" id="KW-1185">Reference proteome</keyword>
<evidence type="ECO:0000256" key="3">
    <source>
        <dbReference type="ARBA" id="ARBA00005465"/>
    </source>
</evidence>
<dbReference type="GO" id="GO:0001716">
    <property type="term" value="F:L-amino-acid oxidase activity"/>
    <property type="evidence" value="ECO:0007669"/>
    <property type="project" value="UniProtKB-ARBA"/>
</dbReference>
<dbReference type="FunFam" id="3.50.50.60:FF:000450">
    <property type="entry name" value="Amine oxidase"/>
    <property type="match status" value="1"/>
</dbReference>
<dbReference type="Gene3D" id="3.50.50.60">
    <property type="entry name" value="FAD/NAD(P)-binding domain"/>
    <property type="match status" value="2"/>
</dbReference>
<dbReference type="Gene3D" id="1.10.10.1620">
    <property type="match status" value="1"/>
</dbReference>
<evidence type="ECO:0000256" key="10">
    <source>
        <dbReference type="PIRSR" id="PIRSR601613-1"/>
    </source>
</evidence>
<evidence type="ECO:0000256" key="9">
    <source>
        <dbReference type="ARBA" id="ARBA00023180"/>
    </source>
</evidence>
<evidence type="ECO:0000256" key="6">
    <source>
        <dbReference type="ARBA" id="ARBA00022827"/>
    </source>
</evidence>
<dbReference type="Gene3D" id="1.10.405.10">
    <property type="entry name" value="Guanine Nucleotide Dissociation Inhibitor, domain 1"/>
    <property type="match status" value="1"/>
</dbReference>
<accession>A0A8C6LND9</accession>
<evidence type="ECO:0000313" key="13">
    <source>
        <dbReference type="Ensembl" id="ENSNFUP00015020270.1"/>
    </source>
</evidence>
<keyword evidence="11" id="KW-0472">Membrane</keyword>
<dbReference type="AlphaFoldDB" id="A0A8C6LND9"/>
<feature type="binding site" evidence="10">
    <location>
        <position position="316"/>
    </location>
    <ligand>
        <name>FAD</name>
        <dbReference type="ChEBI" id="CHEBI:57692"/>
    </ligand>
</feature>
<dbReference type="SUPFAM" id="SSF54373">
    <property type="entry name" value="FAD-linked reductases, C-terminal domain"/>
    <property type="match status" value="1"/>
</dbReference>
<evidence type="ECO:0000256" key="1">
    <source>
        <dbReference type="ARBA" id="ARBA00001974"/>
    </source>
</evidence>
<proteinExistence type="inferred from homology"/>
<comment type="cofactor">
    <cofactor evidence="1 11">
        <name>FAD</name>
        <dbReference type="ChEBI" id="CHEBI:57692"/>
    </cofactor>
</comment>
<keyword evidence="5 11" id="KW-0285">Flavoprotein</keyword>
<keyword evidence="11" id="KW-1133">Transmembrane helix</keyword>
<evidence type="ECO:0000256" key="11">
    <source>
        <dbReference type="RuleBase" id="RU362067"/>
    </source>
</evidence>
<evidence type="ECO:0000256" key="4">
    <source>
        <dbReference type="ARBA" id="ARBA00022525"/>
    </source>
</evidence>
<organism evidence="13 14">
    <name type="scientific">Nothobranchius furzeri</name>
    <name type="common">Turquoise killifish</name>
    <dbReference type="NCBI Taxonomy" id="105023"/>
    <lineage>
        <taxon>Eukaryota</taxon>
        <taxon>Metazoa</taxon>
        <taxon>Chordata</taxon>
        <taxon>Craniata</taxon>
        <taxon>Vertebrata</taxon>
        <taxon>Euteleostomi</taxon>
        <taxon>Actinopterygii</taxon>
        <taxon>Neopterygii</taxon>
        <taxon>Teleostei</taxon>
        <taxon>Neoteleostei</taxon>
        <taxon>Acanthomorphata</taxon>
        <taxon>Ovalentaria</taxon>
        <taxon>Atherinomorphae</taxon>
        <taxon>Cyprinodontiformes</taxon>
        <taxon>Nothobranchiidae</taxon>
        <taxon>Nothobranchius</taxon>
    </lineage>
</organism>
<dbReference type="SUPFAM" id="SSF51905">
    <property type="entry name" value="FAD/NAD(P)-binding domain"/>
    <property type="match status" value="1"/>
</dbReference>
<protein>
    <recommendedName>
        <fullName evidence="11">Amine oxidase</fullName>
        <ecNumber evidence="11">1.4.3.-</ecNumber>
    </recommendedName>
</protein>
<feature type="binding site" evidence="10">
    <location>
        <position position="145"/>
    </location>
    <ligand>
        <name>substrate</name>
    </ligand>
</feature>
<dbReference type="GeneTree" id="ENSGT00940000160928"/>
<keyword evidence="11" id="KW-0812">Transmembrane</keyword>
<feature type="binding site" evidence="10">
    <location>
        <begin position="142"/>
        <end position="145"/>
    </location>
    <ligand>
        <name>FAD</name>
        <dbReference type="ChEBI" id="CHEBI:57692"/>
    </ligand>
</feature>
<keyword evidence="9" id="KW-0325">Glycoprotein</keyword>
<evidence type="ECO:0000256" key="8">
    <source>
        <dbReference type="ARBA" id="ARBA00023157"/>
    </source>
</evidence>
<feature type="binding site" evidence="10">
    <location>
        <begin position="118"/>
        <end position="119"/>
    </location>
    <ligand>
        <name>FAD</name>
        <dbReference type="ChEBI" id="CHEBI:57692"/>
    </ligand>
</feature>
<dbReference type="Proteomes" id="UP000694548">
    <property type="component" value="Unassembled WGS sequence"/>
</dbReference>
<reference evidence="13" key="1">
    <citation type="submission" date="2025-08" db="UniProtKB">
        <authorList>
            <consortium name="Ensembl"/>
        </authorList>
    </citation>
    <scope>IDENTIFICATION</scope>
</reference>
<keyword evidence="4" id="KW-0964">Secreted</keyword>
<dbReference type="EC" id="1.4.3.-" evidence="11"/>
<keyword evidence="8" id="KW-1015">Disulfide bond</keyword>
<dbReference type="FunFam" id="1.10.405.10:FF:000004">
    <property type="entry name" value="Amine oxidase"/>
    <property type="match status" value="1"/>
</dbReference>
<dbReference type="GO" id="GO:0009063">
    <property type="term" value="P:amino acid catabolic process"/>
    <property type="evidence" value="ECO:0007669"/>
    <property type="project" value="TreeGrafter"/>
</dbReference>
<dbReference type="FunFam" id="3.30.70.2100:FF:000001">
    <property type="entry name" value="Amine oxidase"/>
    <property type="match status" value="1"/>
</dbReference>
<evidence type="ECO:0000259" key="12">
    <source>
        <dbReference type="Pfam" id="PF01593"/>
    </source>
</evidence>
<dbReference type="PANTHER" id="PTHR10742:SF342">
    <property type="entry name" value="AMINE OXIDASE"/>
    <property type="match status" value="1"/>
</dbReference>
<sequence length="547" mass="61654">MSFLYKCLEVERGSVSRNNPYSYKLEFQIWFICLFLFIPVPVIVFLLAQHRATATFSLKEELSDCLNETDYTDLLNTAKNGLHHFNNSHHVAIVGAGVAGLTAAMLLQDAGHKVTIIEASERVGGRVHTYRNEKEGWYAEFGAMRIPSYHMIARWFIHKLGLQLNPFIMDDMNTFYLIRGNRKKTYAVKANPSVLNYKLPKNERGKSATWLLNKALQKVKDEVETNGCQAMLRKYDHLSVKEYLRAEGGLSAEAVRMIGDLLNENSVMHMALTEMIYIESDVSDSTMYDEITGGTDLLTTAMVSVLQASIFLNSPVRRIRHSDKGVTLWYETDHSSLKSVDADFALVTTTANAALFVDFDPPLSLPKMEAMRAVHYGSSTKILLTFSEKFWVRDGIQGGKSITDGPSRFIYYPSHSFPGNDTVGVLLASYTWADDSLFFQGASDEDLKELVLRDLVQIHGDYIRSLCTGVIVKKWTLDPYSLGAFALFTPYQHLEYSAELFRNEGRIHFAGEHTAFSHGWIETSMKSAIRAAGNINDVTGVRHRDEL</sequence>
<evidence type="ECO:0000313" key="14">
    <source>
        <dbReference type="Proteomes" id="UP000694548"/>
    </source>
</evidence>
<dbReference type="FunFam" id="1.10.10.1620:FF:000001">
    <property type="entry name" value="Amine oxidase"/>
    <property type="match status" value="1"/>
</dbReference>
<feature type="binding site" evidence="10">
    <location>
        <position position="512"/>
    </location>
    <ligand>
        <name>FAD</name>
        <dbReference type="ChEBI" id="CHEBI:57692"/>
    </ligand>
</feature>
<comment type="similarity">
    <text evidence="3">Belongs to the flavin monoamine oxidase family. FIG1 subfamily.</text>
</comment>
<dbReference type="InterPro" id="IPR002937">
    <property type="entry name" value="Amino_oxidase"/>
</dbReference>
<evidence type="ECO:0000256" key="7">
    <source>
        <dbReference type="ARBA" id="ARBA00023002"/>
    </source>
</evidence>
<dbReference type="InterPro" id="IPR036188">
    <property type="entry name" value="FAD/NAD-bd_sf"/>
</dbReference>
<feature type="transmembrane region" description="Helical" evidence="11">
    <location>
        <begin position="27"/>
        <end position="48"/>
    </location>
</feature>
<dbReference type="GO" id="GO:0005576">
    <property type="term" value="C:extracellular region"/>
    <property type="evidence" value="ECO:0007669"/>
    <property type="project" value="UniProtKB-SubCell"/>
</dbReference>
<dbReference type="FunFam" id="3.50.50.60:FF:000242">
    <property type="entry name" value="Amine oxidase"/>
    <property type="match status" value="1"/>
</dbReference>
<dbReference type="InterPro" id="IPR050281">
    <property type="entry name" value="Flavin_monoamine_oxidase"/>
</dbReference>
<reference evidence="13" key="2">
    <citation type="submission" date="2025-09" db="UniProtKB">
        <authorList>
            <consortium name="Ensembl"/>
        </authorList>
    </citation>
    <scope>IDENTIFICATION</scope>
</reference>
<dbReference type="Pfam" id="PF01593">
    <property type="entry name" value="Amino_oxidase"/>
    <property type="match status" value="1"/>
</dbReference>
<dbReference type="Ensembl" id="ENSNFUT00015021212.1">
    <property type="protein sequence ID" value="ENSNFUP00015020270.1"/>
    <property type="gene ID" value="ENSNFUG00015009718.1"/>
</dbReference>
<evidence type="ECO:0000256" key="2">
    <source>
        <dbReference type="ARBA" id="ARBA00004613"/>
    </source>
</evidence>
<dbReference type="Gene3D" id="3.30.70.2100">
    <property type="match status" value="1"/>
</dbReference>
<keyword evidence="7 11" id="KW-0560">Oxidoreductase</keyword>
<comment type="subcellular location">
    <subcellularLocation>
        <location evidence="2">Secreted</location>
    </subcellularLocation>
</comment>
<name>A0A8C6LND9_NOTFU</name>
<dbReference type="InterPro" id="IPR001613">
    <property type="entry name" value="Flavin_amine_oxidase"/>
</dbReference>
<evidence type="ECO:0000256" key="5">
    <source>
        <dbReference type="ARBA" id="ARBA00022630"/>
    </source>
</evidence>